<evidence type="ECO:0000256" key="1">
    <source>
        <dbReference type="ARBA" id="ARBA00022737"/>
    </source>
</evidence>
<dbReference type="Ensembl" id="ENSCPRT00005006000.1">
    <property type="protein sequence ID" value="ENSCPRP00005005135.1"/>
    <property type="gene ID" value="ENSCPRG00005003675.1"/>
</dbReference>
<dbReference type="GO" id="GO:0051059">
    <property type="term" value="F:NF-kappaB binding"/>
    <property type="evidence" value="ECO:0007669"/>
    <property type="project" value="TreeGrafter"/>
</dbReference>
<evidence type="ECO:0000313" key="9">
    <source>
        <dbReference type="Proteomes" id="UP000594220"/>
    </source>
</evidence>
<evidence type="ECO:0000256" key="4">
    <source>
        <dbReference type="ARBA" id="ARBA00041123"/>
    </source>
</evidence>
<dbReference type="PROSITE" id="PS50088">
    <property type="entry name" value="ANK_REPEAT"/>
    <property type="match status" value="2"/>
</dbReference>
<sequence length="271" mass="30043">MHSPAYCPEIGPGLAMVPRKERAALDDRHDSGLDSMKEEDYDQLVRDLRDIRLQPPVALPAPAPAWRHQLTDDGDSFLHLAVIHEELALSLEAIRQARDAPAFLDLQNHLSQTPLHLAVITDQPEIAEALLKAGCNPEIRDFRGNMPLHIACEQGSLRSVGVLTQYCQPHHLHAILQAANYNGHTCLHLASIQGYLAIVECLLSLGADVNAQLTWGRDSSIIQEQLKQLTIADLQMLPESEDEESSESESEFTEDELIYDDCIIGGRQLAL</sequence>
<dbReference type="GeneTree" id="ENSGT00940000163080"/>
<dbReference type="InterPro" id="IPR002110">
    <property type="entry name" value="Ankyrin_rpt"/>
</dbReference>
<dbReference type="PROSITE" id="PS50297">
    <property type="entry name" value="ANK_REP_REGION"/>
    <property type="match status" value="2"/>
</dbReference>
<dbReference type="GO" id="GO:0005829">
    <property type="term" value="C:cytosol"/>
    <property type="evidence" value="ECO:0007669"/>
    <property type="project" value="TreeGrafter"/>
</dbReference>
<reference evidence="8" key="1">
    <citation type="submission" date="2025-08" db="UniProtKB">
        <authorList>
            <consortium name="Ensembl"/>
        </authorList>
    </citation>
    <scope>IDENTIFICATION</scope>
</reference>
<keyword evidence="2 7" id="KW-0040">ANK repeat</keyword>
<dbReference type="InterPro" id="IPR036770">
    <property type="entry name" value="Ankyrin_rpt-contain_sf"/>
</dbReference>
<comment type="similarity">
    <text evidence="3">Belongs to the NF-kappa-B inhibitor family.</text>
</comment>
<organism evidence="8 9">
    <name type="scientific">Crocodylus porosus</name>
    <name type="common">Saltwater crocodile</name>
    <name type="synonym">Estuarine crocodile</name>
    <dbReference type="NCBI Taxonomy" id="8502"/>
    <lineage>
        <taxon>Eukaryota</taxon>
        <taxon>Metazoa</taxon>
        <taxon>Chordata</taxon>
        <taxon>Craniata</taxon>
        <taxon>Vertebrata</taxon>
        <taxon>Euteleostomi</taxon>
        <taxon>Archelosauria</taxon>
        <taxon>Archosauria</taxon>
        <taxon>Crocodylia</taxon>
        <taxon>Longirostres</taxon>
        <taxon>Crocodylidae</taxon>
        <taxon>Crocodylus</taxon>
    </lineage>
</organism>
<comment type="function">
    <text evidence="6">Inhibits the activity of dimeric NF-kappa-B/REL complexes by trapping REL (RELA/p65 and NFKB1/p50) dimers in the cytoplasm by masking their nuclear localization signals. On cellular stimulation by immune and pro-inflammatory responses, becomes phosphorylated promoting ubiquitination and degradation, enabling the dimeric RELA to translocate to the nucleus and activate transcription.</text>
</comment>
<dbReference type="PRINTS" id="PR01415">
    <property type="entry name" value="ANKYRIN"/>
</dbReference>
<dbReference type="InterPro" id="IPR051070">
    <property type="entry name" value="NF-kappa-B_inhibitor"/>
</dbReference>
<dbReference type="GO" id="GO:0034142">
    <property type="term" value="P:toll-like receptor 4 signaling pathway"/>
    <property type="evidence" value="ECO:0007669"/>
    <property type="project" value="TreeGrafter"/>
</dbReference>
<evidence type="ECO:0000256" key="6">
    <source>
        <dbReference type="ARBA" id="ARBA00045368"/>
    </source>
</evidence>
<dbReference type="Gene3D" id="1.25.40.20">
    <property type="entry name" value="Ankyrin repeat-containing domain"/>
    <property type="match status" value="1"/>
</dbReference>
<dbReference type="GO" id="GO:0071356">
    <property type="term" value="P:cellular response to tumor necrosis factor"/>
    <property type="evidence" value="ECO:0007669"/>
    <property type="project" value="TreeGrafter"/>
</dbReference>
<dbReference type="Proteomes" id="UP000594220">
    <property type="component" value="Unplaced"/>
</dbReference>
<name>A0A7M4E6E7_CROPO</name>
<dbReference type="PANTHER" id="PTHR46680">
    <property type="entry name" value="NF-KAPPA-B INHIBITOR ALPHA"/>
    <property type="match status" value="1"/>
</dbReference>
<evidence type="ECO:0000256" key="7">
    <source>
        <dbReference type="PROSITE-ProRule" id="PRU00023"/>
    </source>
</evidence>
<dbReference type="Pfam" id="PF12796">
    <property type="entry name" value="Ank_2"/>
    <property type="match status" value="1"/>
</dbReference>
<keyword evidence="9" id="KW-1185">Reference proteome</keyword>
<evidence type="ECO:0000256" key="5">
    <source>
        <dbReference type="ARBA" id="ARBA00041987"/>
    </source>
</evidence>
<evidence type="ECO:0000256" key="2">
    <source>
        <dbReference type="ARBA" id="ARBA00023043"/>
    </source>
</evidence>
<dbReference type="SUPFAM" id="SSF48403">
    <property type="entry name" value="Ankyrin repeat"/>
    <property type="match status" value="1"/>
</dbReference>
<evidence type="ECO:0000256" key="3">
    <source>
        <dbReference type="ARBA" id="ARBA00038439"/>
    </source>
</evidence>
<protein>
    <recommendedName>
        <fullName evidence="4">NF-kappa-B inhibitor alpha</fullName>
    </recommendedName>
    <alternativeName>
        <fullName evidence="5">I-kappa-B-alpha</fullName>
    </alternativeName>
</protein>
<dbReference type="AlphaFoldDB" id="A0A7M4E6E7"/>
<dbReference type="PANTHER" id="PTHR46680:SF1">
    <property type="entry name" value="NF-KAPPA-B INHIBITOR ALPHA"/>
    <property type="match status" value="1"/>
</dbReference>
<gene>
    <name evidence="8" type="primary">NFKBIA</name>
</gene>
<accession>A0A7M4E6E7</accession>
<keyword evidence="1" id="KW-0677">Repeat</keyword>
<feature type="repeat" description="ANK" evidence="7">
    <location>
        <begin position="182"/>
        <end position="214"/>
    </location>
</feature>
<dbReference type="SMART" id="SM00248">
    <property type="entry name" value="ANK"/>
    <property type="match status" value="4"/>
</dbReference>
<evidence type="ECO:0000313" key="8">
    <source>
        <dbReference type="Ensembl" id="ENSCPRP00005005135.1"/>
    </source>
</evidence>
<feature type="repeat" description="ANK" evidence="7">
    <location>
        <begin position="110"/>
        <end position="142"/>
    </location>
</feature>
<proteinExistence type="inferred from homology"/>
<reference evidence="8" key="2">
    <citation type="submission" date="2025-09" db="UniProtKB">
        <authorList>
            <consortium name="Ensembl"/>
        </authorList>
    </citation>
    <scope>IDENTIFICATION</scope>
</reference>